<proteinExistence type="predicted"/>
<dbReference type="Proteomes" id="UP000070328">
    <property type="component" value="Unassembled WGS sequence"/>
</dbReference>
<reference evidence="2 3" key="1">
    <citation type="submission" date="2014-02" db="EMBL/GenBank/DDBJ databases">
        <title>The genome sequence of Colletotrichum simmondsii CBS122122.</title>
        <authorList>
            <person name="Baroncelli R."/>
            <person name="Thon M.R."/>
        </authorList>
    </citation>
    <scope>NUCLEOTIDE SEQUENCE [LARGE SCALE GENOMIC DNA]</scope>
    <source>
        <strain evidence="2 3">CBS122122</strain>
    </source>
</reference>
<evidence type="ECO:0000256" key="1">
    <source>
        <dbReference type="SAM" id="MobiDB-lite"/>
    </source>
</evidence>
<organism evidence="2 3">
    <name type="scientific">Colletotrichum simmondsii</name>
    <dbReference type="NCBI Taxonomy" id="703756"/>
    <lineage>
        <taxon>Eukaryota</taxon>
        <taxon>Fungi</taxon>
        <taxon>Dikarya</taxon>
        <taxon>Ascomycota</taxon>
        <taxon>Pezizomycotina</taxon>
        <taxon>Sordariomycetes</taxon>
        <taxon>Hypocreomycetidae</taxon>
        <taxon>Glomerellales</taxon>
        <taxon>Glomerellaceae</taxon>
        <taxon>Colletotrichum</taxon>
        <taxon>Colletotrichum acutatum species complex</taxon>
    </lineage>
</organism>
<accession>A0A135S2K9</accession>
<dbReference type="OrthoDB" id="5417628at2759"/>
<comment type="caution">
    <text evidence="2">The sequence shown here is derived from an EMBL/GenBank/DDBJ whole genome shotgun (WGS) entry which is preliminary data.</text>
</comment>
<keyword evidence="3" id="KW-1185">Reference proteome</keyword>
<sequence>MRYDNWDVLLFPGSGSVPLKEFKTDCFVIPDFESKPASSPGSFGLPVVHGFVPSLLRNMPLTVSIFSWTVPCISNPNQNANLVVFAARVYIDGELVAEDVFNQSRRTPLAISQSLKPNKHGDRDLIRFPAFNERYLQEYSWNPAASLGRIQVIVTEAVQSDPATLSLDHIKNVAAFSFCHAPLEMLEEAAIAWPNRRMWESATPAHGFPSAVYSTGHDVASQQWLTRLVRDPPQLPLSSTPAPEILPVFQTAANPSGKLHSTEDSVQRAKEEFQSRAIRRNPSRTGVLPASVSAAYPYLMHQDTTGLPAHNPGPLHPTYWDSPAGKDLHGDLGPSSFSTESQQKRGAAPLVSLDASDSTTDNFVSSVNDAKPQDAAAAKWSIPELGLAVSRDNGPQPRRELYVPNPATEVKSRKECQPRYNLLKPLASTVPKSTSDPELLKRVKARARALLNTPEARLMLIDPANTVKRTPSLDTLGMPSKKRSAAAKSIRRSVSFDPVVKNIEIERSQPAIKPSQCKRDFTPLDVAEVIAQSDHGHSSPIL</sequence>
<gene>
    <name evidence="2" type="ORF">CSIM01_00864</name>
</gene>
<name>A0A135S2K9_9PEZI</name>
<evidence type="ECO:0000313" key="2">
    <source>
        <dbReference type="EMBL" id="KXH30150.1"/>
    </source>
</evidence>
<feature type="compositionally biased region" description="Polar residues" evidence="1">
    <location>
        <begin position="355"/>
        <end position="367"/>
    </location>
</feature>
<evidence type="ECO:0000313" key="3">
    <source>
        <dbReference type="Proteomes" id="UP000070328"/>
    </source>
</evidence>
<protein>
    <submittedName>
        <fullName evidence="2">Uncharacterized protein</fullName>
    </submittedName>
</protein>
<feature type="region of interest" description="Disordered" evidence="1">
    <location>
        <begin position="305"/>
        <end position="367"/>
    </location>
</feature>
<dbReference type="AlphaFoldDB" id="A0A135S2K9"/>
<dbReference type="EMBL" id="JFBX01000728">
    <property type="protein sequence ID" value="KXH30150.1"/>
    <property type="molecule type" value="Genomic_DNA"/>
</dbReference>